<dbReference type="EMBL" id="JAALLZ010000001">
    <property type="protein sequence ID" value="NGU29477.1"/>
    <property type="molecule type" value="Genomic_DNA"/>
</dbReference>
<feature type="coiled-coil region" evidence="1">
    <location>
        <begin position="94"/>
        <end position="121"/>
    </location>
</feature>
<proteinExistence type="predicted"/>
<comment type="caution">
    <text evidence="2">The sequence shown here is derived from an EMBL/GenBank/DDBJ whole genome shotgun (WGS) entry which is preliminary data.</text>
</comment>
<reference evidence="2 3" key="1">
    <citation type="submission" date="2020-02" db="EMBL/GenBank/DDBJ databases">
        <title>Genomic Insights into the Phylogeny and Genetic Plasticity of the Human and Animal Enteric Pathogen Clostridium perfringens.</title>
        <authorList>
            <person name="Feng Y."/>
            <person name="Hu Y."/>
        </authorList>
    </citation>
    <scope>NUCLEOTIDE SEQUENCE [LARGE SCALE GENOMIC DNA]</scope>
    <source>
        <strain evidence="2 3">CP-40</strain>
    </source>
</reference>
<evidence type="ECO:0000256" key="1">
    <source>
        <dbReference type="SAM" id="Coils"/>
    </source>
</evidence>
<gene>
    <name evidence="2" type="ORF">G6Z34_05015</name>
</gene>
<dbReference type="RefSeq" id="WP_003459572.1">
    <property type="nucleotide sequence ID" value="NZ_CATNWT010000001.1"/>
</dbReference>
<dbReference type="Proteomes" id="UP000481454">
    <property type="component" value="Unassembled WGS sequence"/>
</dbReference>
<evidence type="ECO:0000313" key="3">
    <source>
        <dbReference type="Proteomes" id="UP000481454"/>
    </source>
</evidence>
<keyword evidence="1" id="KW-0175">Coiled coil</keyword>
<organism evidence="2 3">
    <name type="scientific">Clostridium perfringens</name>
    <dbReference type="NCBI Taxonomy" id="1502"/>
    <lineage>
        <taxon>Bacteria</taxon>
        <taxon>Bacillati</taxon>
        <taxon>Bacillota</taxon>
        <taxon>Clostridia</taxon>
        <taxon>Eubacteriales</taxon>
        <taxon>Clostridiaceae</taxon>
        <taxon>Clostridium</taxon>
    </lineage>
</organism>
<sequence>MKKGLIIFLSIILISSIYWECVYKPNKIEKQKVSKQIPESKVKDKHIKILECNKTYEEMTPSERTTAVEITENYWNELNKEQQEKYLERKKFILKTKDEAVEKWKRAVDEEKDNSEKVEYEKENINDPKKHTDISSLKFGELINATINGDTLIIKAKISPSYSNTATINQNGYNIEDIILNQGGDTFNEIQYWAVSDMTDGSESKVISFTLKKKQIDLVKNNKLFGRDIVSQASDVWILPSLKK</sequence>
<protein>
    <submittedName>
        <fullName evidence="2">Uncharacterized protein</fullName>
    </submittedName>
</protein>
<name>A0AAP6WLT2_CLOPF</name>
<evidence type="ECO:0000313" key="2">
    <source>
        <dbReference type="EMBL" id="NGU29477.1"/>
    </source>
</evidence>
<accession>A0AAP6WLT2</accession>
<dbReference type="AlphaFoldDB" id="A0AAP6WLT2"/>